<dbReference type="CDD" id="cd00118">
    <property type="entry name" value="LysM"/>
    <property type="match status" value="1"/>
</dbReference>
<dbReference type="EMBL" id="JBHLYW010000019">
    <property type="protein sequence ID" value="MFC0079171.1"/>
    <property type="molecule type" value="Genomic_DNA"/>
</dbReference>
<protein>
    <submittedName>
        <fullName evidence="2">LysM peptidoglycan-binding domain-containing protein</fullName>
    </submittedName>
</protein>
<dbReference type="Gene3D" id="3.10.350.10">
    <property type="entry name" value="LysM domain"/>
    <property type="match status" value="1"/>
</dbReference>
<dbReference type="PROSITE" id="PS51782">
    <property type="entry name" value="LYSM"/>
    <property type="match status" value="1"/>
</dbReference>
<comment type="caution">
    <text evidence="2">The sequence shown here is derived from an EMBL/GenBank/DDBJ whole genome shotgun (WGS) entry which is preliminary data.</text>
</comment>
<dbReference type="InterPro" id="IPR018392">
    <property type="entry name" value="LysM"/>
</dbReference>
<proteinExistence type="predicted"/>
<dbReference type="Proteomes" id="UP001589734">
    <property type="component" value="Unassembled WGS sequence"/>
</dbReference>
<dbReference type="InterPro" id="IPR036779">
    <property type="entry name" value="LysM_dom_sf"/>
</dbReference>
<keyword evidence="3" id="KW-1185">Reference proteome</keyword>
<evidence type="ECO:0000259" key="1">
    <source>
        <dbReference type="PROSITE" id="PS51782"/>
    </source>
</evidence>
<dbReference type="InterPro" id="IPR052196">
    <property type="entry name" value="Bact_Kbp"/>
</dbReference>
<dbReference type="RefSeq" id="WP_379682514.1">
    <property type="nucleotide sequence ID" value="NZ_JBHLYW010000019.1"/>
</dbReference>
<dbReference type="SUPFAM" id="SSF54106">
    <property type="entry name" value="LysM domain"/>
    <property type="match status" value="1"/>
</dbReference>
<name>A0ABV6BUR6_9FLAO</name>
<accession>A0ABV6BUR6</accession>
<reference evidence="2 3" key="1">
    <citation type="submission" date="2024-09" db="EMBL/GenBank/DDBJ databases">
        <authorList>
            <person name="Sun Q."/>
            <person name="Mori K."/>
        </authorList>
    </citation>
    <scope>NUCLEOTIDE SEQUENCE [LARGE SCALE GENOMIC DNA]</scope>
    <source>
        <strain evidence="2 3">CGMCC 1.12926</strain>
    </source>
</reference>
<feature type="domain" description="LysM" evidence="1">
    <location>
        <begin position="74"/>
        <end position="120"/>
    </location>
</feature>
<organism evidence="2 3">
    <name type="scientific">Flavobacterium procerum</name>
    <dbReference type="NCBI Taxonomy" id="1455569"/>
    <lineage>
        <taxon>Bacteria</taxon>
        <taxon>Pseudomonadati</taxon>
        <taxon>Bacteroidota</taxon>
        <taxon>Flavobacteriia</taxon>
        <taxon>Flavobacteriales</taxon>
        <taxon>Flavobacteriaceae</taxon>
        <taxon>Flavobacterium</taxon>
    </lineage>
</organism>
<sequence length="125" mass="13991">MSLQDKYKKVTDLASQLGATNLEVREQDNVLYIDGIVKSAEDKEKLWNAYGAIDPDYRSADVVMNIKVAESHSKEYIVKSGDSLSKIGKEFGVSWQTIFEANKDVISNPDLIQPGWKLKIPTTVL</sequence>
<dbReference type="PANTHER" id="PTHR34700:SF4">
    <property type="entry name" value="PHAGE-LIKE ELEMENT PBSX PROTEIN XKDP"/>
    <property type="match status" value="1"/>
</dbReference>
<gene>
    <name evidence="2" type="ORF">ACFFLS_19140</name>
</gene>
<dbReference type="PANTHER" id="PTHR34700">
    <property type="entry name" value="POTASSIUM BINDING PROTEIN KBP"/>
    <property type="match status" value="1"/>
</dbReference>
<dbReference type="SMART" id="SM00257">
    <property type="entry name" value="LysM"/>
    <property type="match status" value="1"/>
</dbReference>
<evidence type="ECO:0000313" key="2">
    <source>
        <dbReference type="EMBL" id="MFC0079171.1"/>
    </source>
</evidence>
<dbReference type="Pfam" id="PF01476">
    <property type="entry name" value="LysM"/>
    <property type="match status" value="1"/>
</dbReference>
<evidence type="ECO:0000313" key="3">
    <source>
        <dbReference type="Proteomes" id="UP001589734"/>
    </source>
</evidence>